<protein>
    <submittedName>
        <fullName evidence="1">Uncharacterized protein</fullName>
    </submittedName>
</protein>
<proteinExistence type="predicted"/>
<organism evidence="1 2">
    <name type="scientific">Coprinopsis marcescibilis</name>
    <name type="common">Agaric fungus</name>
    <name type="synonym">Psathyrella marcescibilis</name>
    <dbReference type="NCBI Taxonomy" id="230819"/>
    <lineage>
        <taxon>Eukaryota</taxon>
        <taxon>Fungi</taxon>
        <taxon>Dikarya</taxon>
        <taxon>Basidiomycota</taxon>
        <taxon>Agaricomycotina</taxon>
        <taxon>Agaricomycetes</taxon>
        <taxon>Agaricomycetidae</taxon>
        <taxon>Agaricales</taxon>
        <taxon>Agaricineae</taxon>
        <taxon>Psathyrellaceae</taxon>
        <taxon>Coprinopsis</taxon>
    </lineage>
</organism>
<gene>
    <name evidence="1" type="ORF">FA15DRAFT_567340</name>
</gene>
<name>A0A5C3KBN5_COPMA</name>
<dbReference type="Proteomes" id="UP000307440">
    <property type="component" value="Unassembled WGS sequence"/>
</dbReference>
<keyword evidence="2" id="KW-1185">Reference proteome</keyword>
<evidence type="ECO:0000313" key="2">
    <source>
        <dbReference type="Proteomes" id="UP000307440"/>
    </source>
</evidence>
<dbReference type="AlphaFoldDB" id="A0A5C3KBN5"/>
<sequence length="57" mass="6444">QISDSGPQPIIQECVETTPLQPMLEHTNAQIYILNMHALHNACLVRRVLPQELTQPI</sequence>
<dbReference type="EMBL" id="ML210501">
    <property type="protein sequence ID" value="TFK17495.1"/>
    <property type="molecule type" value="Genomic_DNA"/>
</dbReference>
<evidence type="ECO:0000313" key="1">
    <source>
        <dbReference type="EMBL" id="TFK17495.1"/>
    </source>
</evidence>
<feature type="non-terminal residue" evidence="1">
    <location>
        <position position="57"/>
    </location>
</feature>
<dbReference type="OrthoDB" id="2947226at2759"/>
<reference evidence="1 2" key="1">
    <citation type="journal article" date="2019" name="Nat. Ecol. Evol.">
        <title>Megaphylogeny resolves global patterns of mushroom evolution.</title>
        <authorList>
            <person name="Varga T."/>
            <person name="Krizsan K."/>
            <person name="Foldi C."/>
            <person name="Dima B."/>
            <person name="Sanchez-Garcia M."/>
            <person name="Sanchez-Ramirez S."/>
            <person name="Szollosi G.J."/>
            <person name="Szarkandi J.G."/>
            <person name="Papp V."/>
            <person name="Albert L."/>
            <person name="Andreopoulos W."/>
            <person name="Angelini C."/>
            <person name="Antonin V."/>
            <person name="Barry K.W."/>
            <person name="Bougher N.L."/>
            <person name="Buchanan P."/>
            <person name="Buyck B."/>
            <person name="Bense V."/>
            <person name="Catcheside P."/>
            <person name="Chovatia M."/>
            <person name="Cooper J."/>
            <person name="Damon W."/>
            <person name="Desjardin D."/>
            <person name="Finy P."/>
            <person name="Geml J."/>
            <person name="Haridas S."/>
            <person name="Hughes K."/>
            <person name="Justo A."/>
            <person name="Karasinski D."/>
            <person name="Kautmanova I."/>
            <person name="Kiss B."/>
            <person name="Kocsube S."/>
            <person name="Kotiranta H."/>
            <person name="LaButti K.M."/>
            <person name="Lechner B.E."/>
            <person name="Liimatainen K."/>
            <person name="Lipzen A."/>
            <person name="Lukacs Z."/>
            <person name="Mihaltcheva S."/>
            <person name="Morgado L.N."/>
            <person name="Niskanen T."/>
            <person name="Noordeloos M.E."/>
            <person name="Ohm R.A."/>
            <person name="Ortiz-Santana B."/>
            <person name="Ovrebo C."/>
            <person name="Racz N."/>
            <person name="Riley R."/>
            <person name="Savchenko A."/>
            <person name="Shiryaev A."/>
            <person name="Soop K."/>
            <person name="Spirin V."/>
            <person name="Szebenyi C."/>
            <person name="Tomsovsky M."/>
            <person name="Tulloss R.E."/>
            <person name="Uehling J."/>
            <person name="Grigoriev I.V."/>
            <person name="Vagvolgyi C."/>
            <person name="Papp T."/>
            <person name="Martin F.M."/>
            <person name="Miettinen O."/>
            <person name="Hibbett D.S."/>
            <person name="Nagy L.G."/>
        </authorList>
    </citation>
    <scope>NUCLEOTIDE SEQUENCE [LARGE SCALE GENOMIC DNA]</scope>
    <source>
        <strain evidence="1 2">CBS 121175</strain>
    </source>
</reference>
<feature type="non-terminal residue" evidence="1">
    <location>
        <position position="1"/>
    </location>
</feature>
<accession>A0A5C3KBN5</accession>